<dbReference type="Proteomes" id="UP001302249">
    <property type="component" value="Chromosome"/>
</dbReference>
<reference evidence="1 2" key="1">
    <citation type="submission" date="2023-09" db="EMBL/GenBank/DDBJ databases">
        <authorList>
            <person name="Rey-Velasco X."/>
        </authorList>
    </citation>
    <scope>NUCLEOTIDE SEQUENCE [LARGE SCALE GENOMIC DNA]</scope>
    <source>
        <strain evidence="1 2">W311</strain>
    </source>
</reference>
<evidence type="ECO:0000313" key="2">
    <source>
        <dbReference type="Proteomes" id="UP001302249"/>
    </source>
</evidence>
<dbReference type="RefSeq" id="WP_313916319.1">
    <property type="nucleotide sequence ID" value="NZ_CP135076.1"/>
</dbReference>
<dbReference type="SFLD" id="SFLDG01129">
    <property type="entry name" value="C1.5:_HAD__Beta-PGM__Phosphata"/>
    <property type="match status" value="1"/>
</dbReference>
<dbReference type="InterPro" id="IPR010237">
    <property type="entry name" value="Pyr-5-nucltdase"/>
</dbReference>
<dbReference type="PANTHER" id="PTHR12725">
    <property type="entry name" value="HALOACID DEHALOGENASE-LIKE HYDROLASE"/>
    <property type="match status" value="1"/>
</dbReference>
<dbReference type="Pfam" id="PF00702">
    <property type="entry name" value="Hydrolase"/>
    <property type="match status" value="1"/>
</dbReference>
<dbReference type="EMBL" id="CP135076">
    <property type="protein sequence ID" value="WNO54143.1"/>
    <property type="molecule type" value="Genomic_DNA"/>
</dbReference>
<accession>A0ABZ0BBB9</accession>
<dbReference type="SFLD" id="SFLDG01132">
    <property type="entry name" value="C1.5.3:_5'-Nucleotidase_Like"/>
    <property type="match status" value="1"/>
</dbReference>
<dbReference type="InterPro" id="IPR006439">
    <property type="entry name" value="HAD-SF_hydro_IA"/>
</dbReference>
<dbReference type="Gene3D" id="3.40.50.1000">
    <property type="entry name" value="HAD superfamily/HAD-like"/>
    <property type="match status" value="1"/>
</dbReference>
<keyword evidence="2" id="KW-1185">Reference proteome</keyword>
<evidence type="ECO:0000313" key="1">
    <source>
        <dbReference type="EMBL" id="WNO54143.1"/>
    </source>
</evidence>
<protein>
    <submittedName>
        <fullName evidence="1">Pyrimidine 5'-nucleotidase</fullName>
    </submittedName>
</protein>
<dbReference type="InterPro" id="IPR023214">
    <property type="entry name" value="HAD_sf"/>
</dbReference>
<dbReference type="InterPro" id="IPR036412">
    <property type="entry name" value="HAD-like_sf"/>
</dbReference>
<dbReference type="SFLD" id="SFLDS00003">
    <property type="entry name" value="Haloacid_Dehalogenase"/>
    <property type="match status" value="1"/>
</dbReference>
<dbReference type="Gene3D" id="1.10.150.450">
    <property type="match status" value="1"/>
</dbReference>
<dbReference type="PRINTS" id="PR00413">
    <property type="entry name" value="HADHALOGNASE"/>
</dbReference>
<proteinExistence type="predicted"/>
<dbReference type="PANTHER" id="PTHR12725:SF117">
    <property type="entry name" value="HALOACID DEHALOGENASE-LIKE HYDROLASE"/>
    <property type="match status" value="1"/>
</dbReference>
<name>A0ABZ0BBB9_9SPHN</name>
<dbReference type="NCBIfam" id="TIGR01509">
    <property type="entry name" value="HAD-SF-IA-v3"/>
    <property type="match status" value="1"/>
</dbReference>
<organism evidence="1 2">
    <name type="scientific">Stakelama saccharophila</name>
    <dbReference type="NCBI Taxonomy" id="3075605"/>
    <lineage>
        <taxon>Bacteria</taxon>
        <taxon>Pseudomonadati</taxon>
        <taxon>Pseudomonadota</taxon>
        <taxon>Alphaproteobacteria</taxon>
        <taxon>Sphingomonadales</taxon>
        <taxon>Sphingomonadaceae</taxon>
        <taxon>Stakelama</taxon>
    </lineage>
</organism>
<dbReference type="SUPFAM" id="SSF56784">
    <property type="entry name" value="HAD-like"/>
    <property type="match status" value="1"/>
</dbReference>
<gene>
    <name evidence="1" type="ORF">RPR59_02470</name>
</gene>
<sequence>MLDALAHIRNWIFDLDNTLYPASANLFAQIDARMGRYICDLLGCDAQEARRVQKAHFFEHGTTLAGLMAEHDVDPHEFLAFVHDVEMDVLEHDAPLGAAIAKLPGRKLVFTNADAPYAGKVLDRLGLGEHFEAVHDIHATSYRPKPDKRAYHGLCEAYDLDPEASLFVEDMARNLKPAKAIGMTTVWVDNGSEQAADRDRSFIDFTTRDLGQWLEQILEDGPCPTKP</sequence>
<dbReference type="NCBIfam" id="TIGR01993">
    <property type="entry name" value="Pyr-5-nucltdase"/>
    <property type="match status" value="1"/>
</dbReference>